<evidence type="ECO:0000259" key="3">
    <source>
        <dbReference type="Pfam" id="PF07687"/>
    </source>
</evidence>
<dbReference type="GO" id="GO:0019877">
    <property type="term" value="P:diaminopimelate biosynthetic process"/>
    <property type="evidence" value="ECO:0007669"/>
    <property type="project" value="UniProtKB-ARBA"/>
</dbReference>
<feature type="binding site" evidence="2">
    <location>
        <position position="125"/>
    </location>
    <ligand>
        <name>Mn(2+)</name>
        <dbReference type="ChEBI" id="CHEBI:29035"/>
        <label>2</label>
    </ligand>
</feature>
<dbReference type="FunFam" id="3.30.70.360:FF:000001">
    <property type="entry name" value="N-acetyldiaminopimelate deacetylase"/>
    <property type="match status" value="1"/>
</dbReference>
<feature type="binding site" evidence="2">
    <location>
        <position position="151"/>
    </location>
    <ligand>
        <name>Mn(2+)</name>
        <dbReference type="ChEBI" id="CHEBI:29035"/>
        <label>2</label>
    </ligand>
</feature>
<dbReference type="InterPro" id="IPR036264">
    <property type="entry name" value="Bact_exopeptidase_dim_dom"/>
</dbReference>
<sequence length="374" mass="42809">MNDRLKKYRCDLHQIPELQFDLFKTSDYIKQELLKMKYEIYPTAKTGWIAYKKGKKETSIAFRSDMDGLPVTEKSDHPNPSKHIGNMHACGHDGHMAMLLGFAYAIKDISLLNESIVLIFQPAEEFPGGAKIIIEEGMLDKFKVKKIFGIHLYPNLEESKYGIVKGPMMARNGEFNLTLSGKSAHGAQPHLAHDAIVASSFLISQFHSIVSRNIDPFDQSVLTVGTIHGGEARNIIAQDVKISGTIRAFKDEVYMDIKKRMNEIIEGIKIGFNVDINYEMIDFYPVVYNDETIVDHILNYLEKENYEFIKPMMFAEDFAFYQQKVPGMFTMLGTRNEEKGYTHPLHSCYFNFDEKVLIKGVELYLEIAKSYNLI</sequence>
<dbReference type="Gene3D" id="3.40.630.10">
    <property type="entry name" value="Zn peptidases"/>
    <property type="match status" value="1"/>
</dbReference>
<dbReference type="PIRSF" id="PIRSF005962">
    <property type="entry name" value="Pept_M20D_amidohydro"/>
    <property type="match status" value="1"/>
</dbReference>
<dbReference type="Proteomes" id="UP000620133">
    <property type="component" value="Chromosome"/>
</dbReference>
<feature type="binding site" evidence="2">
    <location>
        <position position="92"/>
    </location>
    <ligand>
        <name>Mn(2+)</name>
        <dbReference type="ChEBI" id="CHEBI:29035"/>
        <label>2</label>
    </ligand>
</feature>
<dbReference type="RefSeq" id="WP_176239278.1">
    <property type="nucleotide sequence ID" value="NZ_AP024412.1"/>
</dbReference>
<evidence type="ECO:0000256" key="2">
    <source>
        <dbReference type="PIRSR" id="PIRSR005962-1"/>
    </source>
</evidence>
<dbReference type="CDD" id="cd03886">
    <property type="entry name" value="M20_Acy1"/>
    <property type="match status" value="1"/>
</dbReference>
<keyword evidence="1" id="KW-0378">Hydrolase</keyword>
<dbReference type="NCBIfam" id="TIGR01891">
    <property type="entry name" value="amidohydrolases"/>
    <property type="match status" value="1"/>
</dbReference>
<keyword evidence="2" id="KW-0464">Manganese</keyword>
<feature type="binding site" evidence="2">
    <location>
        <position position="346"/>
    </location>
    <ligand>
        <name>Mn(2+)</name>
        <dbReference type="ChEBI" id="CHEBI:29035"/>
        <label>2</label>
    </ligand>
</feature>
<dbReference type="KEGG" id="manr:MPAN_015250"/>
<keyword evidence="5" id="KW-1185">Reference proteome</keyword>
<dbReference type="EMBL" id="AP024412">
    <property type="protein sequence ID" value="BCR36632.1"/>
    <property type="molecule type" value="Genomic_DNA"/>
</dbReference>
<keyword evidence="2" id="KW-0479">Metal-binding</keyword>
<gene>
    <name evidence="4" type="ORF">MPAN_015250</name>
</gene>
<dbReference type="Pfam" id="PF07687">
    <property type="entry name" value="M20_dimer"/>
    <property type="match status" value="1"/>
</dbReference>
<dbReference type="PANTHER" id="PTHR11014">
    <property type="entry name" value="PEPTIDASE M20 FAMILY MEMBER"/>
    <property type="match status" value="1"/>
</dbReference>
<dbReference type="InterPro" id="IPR002933">
    <property type="entry name" value="Peptidase_M20"/>
</dbReference>
<dbReference type="GO" id="GO:0046872">
    <property type="term" value="F:metal ion binding"/>
    <property type="evidence" value="ECO:0007669"/>
    <property type="project" value="UniProtKB-KW"/>
</dbReference>
<protein>
    <submittedName>
        <fullName evidence="4">Peptidase</fullName>
    </submittedName>
</protein>
<evidence type="ECO:0000313" key="5">
    <source>
        <dbReference type="Proteomes" id="UP000620133"/>
    </source>
</evidence>
<evidence type="ECO:0000256" key="1">
    <source>
        <dbReference type="ARBA" id="ARBA00022801"/>
    </source>
</evidence>
<dbReference type="Pfam" id="PF01546">
    <property type="entry name" value="Peptidase_M20"/>
    <property type="match status" value="1"/>
</dbReference>
<accession>A0A7U9TJN0</accession>
<evidence type="ECO:0000313" key="4">
    <source>
        <dbReference type="EMBL" id="BCR36632.1"/>
    </source>
</evidence>
<name>A0A7U9TJN0_9MOLU</name>
<dbReference type="InterPro" id="IPR011650">
    <property type="entry name" value="Peptidase_M20_dimer"/>
</dbReference>
<dbReference type="AlphaFoldDB" id="A0A7U9TJN0"/>
<comment type="cofactor">
    <cofactor evidence="2">
        <name>Mn(2+)</name>
        <dbReference type="ChEBI" id="CHEBI:29035"/>
    </cofactor>
    <text evidence="2">The Mn(2+) ion enhances activity.</text>
</comment>
<proteinExistence type="predicted"/>
<dbReference type="InterPro" id="IPR017439">
    <property type="entry name" value="Amidohydrolase"/>
</dbReference>
<dbReference type="SUPFAM" id="SSF53187">
    <property type="entry name" value="Zn-dependent exopeptidases"/>
    <property type="match status" value="1"/>
</dbReference>
<dbReference type="SUPFAM" id="SSF55031">
    <property type="entry name" value="Bacterial exopeptidase dimerisation domain"/>
    <property type="match status" value="1"/>
</dbReference>
<organism evidence="4 5">
    <name type="scientific">Mariniplasma anaerobium</name>
    <dbReference type="NCBI Taxonomy" id="2735436"/>
    <lineage>
        <taxon>Bacteria</taxon>
        <taxon>Bacillati</taxon>
        <taxon>Mycoplasmatota</taxon>
        <taxon>Mollicutes</taxon>
        <taxon>Acholeplasmatales</taxon>
        <taxon>Acholeplasmataceae</taxon>
        <taxon>Mariniplasma</taxon>
    </lineage>
</organism>
<feature type="domain" description="Peptidase M20 dimerisation" evidence="3">
    <location>
        <begin position="174"/>
        <end position="266"/>
    </location>
</feature>
<dbReference type="GO" id="GO:0050118">
    <property type="term" value="F:N-acetyldiaminopimelate deacetylase activity"/>
    <property type="evidence" value="ECO:0007669"/>
    <property type="project" value="UniProtKB-ARBA"/>
</dbReference>
<dbReference type="Gene3D" id="3.30.70.360">
    <property type="match status" value="1"/>
</dbReference>
<dbReference type="PANTHER" id="PTHR11014:SF63">
    <property type="entry name" value="METALLOPEPTIDASE, PUTATIVE (AFU_ORTHOLOGUE AFUA_6G09600)-RELATED"/>
    <property type="match status" value="1"/>
</dbReference>
<reference evidence="4" key="1">
    <citation type="submission" date="2021-01" db="EMBL/GenBank/DDBJ databases">
        <title>Draft genome sequence of Acholeplasmataceae bacterium strain Mahy22.</title>
        <authorList>
            <person name="Watanabe M."/>
            <person name="Kojima H."/>
            <person name="Fukui M."/>
        </authorList>
    </citation>
    <scope>NUCLEOTIDE SEQUENCE</scope>
    <source>
        <strain evidence="4">Mahy22</strain>
    </source>
</reference>
<feature type="binding site" evidence="2">
    <location>
        <position position="90"/>
    </location>
    <ligand>
        <name>Mn(2+)</name>
        <dbReference type="ChEBI" id="CHEBI:29035"/>
        <label>2</label>
    </ligand>
</feature>